<keyword evidence="2" id="KW-1185">Reference proteome</keyword>
<evidence type="ECO:0000313" key="1">
    <source>
        <dbReference type="EMBL" id="KAJ1945000.1"/>
    </source>
</evidence>
<organism evidence="1 2">
    <name type="scientific">Linderina macrospora</name>
    <dbReference type="NCBI Taxonomy" id="4868"/>
    <lineage>
        <taxon>Eukaryota</taxon>
        <taxon>Fungi</taxon>
        <taxon>Fungi incertae sedis</taxon>
        <taxon>Zoopagomycota</taxon>
        <taxon>Kickxellomycotina</taxon>
        <taxon>Kickxellomycetes</taxon>
        <taxon>Kickxellales</taxon>
        <taxon>Kickxellaceae</taxon>
        <taxon>Linderina</taxon>
    </lineage>
</organism>
<sequence length="289" mass="31130">MNDDYDDDAFGNGSSSNTQTGHTPNERIAIDIARYALAAHASQKPLRRDALRSFFKDTSARHFKTSLDRANELLQLHFGLAMVPYPVREKKSTDAPTQGAASKPVTRWALQSTLPQTCRQELQARQAKEERELMGFVAAVLSLVLVSNMGIGMDQLVLYVRKLGPPTHLAALAAATADGGSRISASDAIASDAQLDSLAREAIAGLVRRGYLDKIAPRTASASQAGGGNDDANNDDDSGVELTWGPQAKVEFQPIDITRFIAATTGQECSAEFVKKIGRAFGRNIDVNQ</sequence>
<reference evidence="1" key="1">
    <citation type="submission" date="2022-07" db="EMBL/GenBank/DDBJ databases">
        <title>Phylogenomic reconstructions and comparative analyses of Kickxellomycotina fungi.</title>
        <authorList>
            <person name="Reynolds N.K."/>
            <person name="Stajich J.E."/>
            <person name="Barry K."/>
            <person name="Grigoriev I.V."/>
            <person name="Crous P."/>
            <person name="Smith M.E."/>
        </authorList>
    </citation>
    <scope>NUCLEOTIDE SEQUENCE</scope>
    <source>
        <strain evidence="1">NRRL 5244</strain>
    </source>
</reference>
<name>A0ACC1JB48_9FUNG</name>
<dbReference type="Proteomes" id="UP001150603">
    <property type="component" value="Unassembled WGS sequence"/>
</dbReference>
<protein>
    <submittedName>
        <fullName evidence="1">Uncharacterized protein</fullName>
    </submittedName>
</protein>
<dbReference type="EMBL" id="JANBPW010001334">
    <property type="protein sequence ID" value="KAJ1945000.1"/>
    <property type="molecule type" value="Genomic_DNA"/>
</dbReference>
<comment type="caution">
    <text evidence="1">The sequence shown here is derived from an EMBL/GenBank/DDBJ whole genome shotgun (WGS) entry which is preliminary data.</text>
</comment>
<accession>A0ACC1JB48</accession>
<evidence type="ECO:0000313" key="2">
    <source>
        <dbReference type="Proteomes" id="UP001150603"/>
    </source>
</evidence>
<proteinExistence type="predicted"/>
<gene>
    <name evidence="1" type="ORF">FBU59_002441</name>
</gene>